<gene>
    <name evidence="1" type="ORF">CASFOL_024247</name>
</gene>
<sequence length="121" mass="13703">MASDCTVFSTSSKCERQLSSMRPLLRLGIQKQLVVILISRRWAPLNILLRRFSRMNIRFRAASEAAHSRPLEPNTRDLKLPKLIFIILMAEGKGIIRVSAIDSLRGVVIESGNIYAMNNHN</sequence>
<proteinExistence type="predicted"/>
<comment type="caution">
    <text evidence="1">The sequence shown here is derived from an EMBL/GenBank/DDBJ whole genome shotgun (WGS) entry which is preliminary data.</text>
</comment>
<dbReference type="EMBL" id="JAVIJP010000032">
    <property type="protein sequence ID" value="KAL3631263.1"/>
    <property type="molecule type" value="Genomic_DNA"/>
</dbReference>
<protein>
    <submittedName>
        <fullName evidence="1">Uncharacterized protein</fullName>
    </submittedName>
</protein>
<reference evidence="2" key="1">
    <citation type="journal article" date="2024" name="IScience">
        <title>Strigolactones Initiate the Formation of Haustorium-like Structures in Castilleja.</title>
        <authorList>
            <person name="Buerger M."/>
            <person name="Peterson D."/>
            <person name="Chory J."/>
        </authorList>
    </citation>
    <scope>NUCLEOTIDE SEQUENCE [LARGE SCALE GENOMIC DNA]</scope>
</reference>
<accession>A0ABD3CNN7</accession>
<evidence type="ECO:0000313" key="1">
    <source>
        <dbReference type="EMBL" id="KAL3631263.1"/>
    </source>
</evidence>
<evidence type="ECO:0000313" key="2">
    <source>
        <dbReference type="Proteomes" id="UP001632038"/>
    </source>
</evidence>
<keyword evidence="2" id="KW-1185">Reference proteome</keyword>
<organism evidence="1 2">
    <name type="scientific">Castilleja foliolosa</name>
    <dbReference type="NCBI Taxonomy" id="1961234"/>
    <lineage>
        <taxon>Eukaryota</taxon>
        <taxon>Viridiplantae</taxon>
        <taxon>Streptophyta</taxon>
        <taxon>Embryophyta</taxon>
        <taxon>Tracheophyta</taxon>
        <taxon>Spermatophyta</taxon>
        <taxon>Magnoliopsida</taxon>
        <taxon>eudicotyledons</taxon>
        <taxon>Gunneridae</taxon>
        <taxon>Pentapetalae</taxon>
        <taxon>asterids</taxon>
        <taxon>lamiids</taxon>
        <taxon>Lamiales</taxon>
        <taxon>Orobanchaceae</taxon>
        <taxon>Pedicularideae</taxon>
        <taxon>Castillejinae</taxon>
        <taxon>Castilleja</taxon>
    </lineage>
</organism>
<name>A0ABD3CNN7_9LAMI</name>
<dbReference type="AlphaFoldDB" id="A0ABD3CNN7"/>
<dbReference type="Proteomes" id="UP001632038">
    <property type="component" value="Unassembled WGS sequence"/>
</dbReference>